<accession>A0A0C2VNA9</accession>
<protein>
    <submittedName>
        <fullName evidence="1">Uncharacterized protein</fullName>
    </submittedName>
</protein>
<sequence length="37" mass="4522">MTKKKPAYFSLIKDLEQINSIFWFQTSDFHYERVNVP</sequence>
<name>A0A0C2VNA9_9BACL</name>
<evidence type="ECO:0000313" key="1">
    <source>
        <dbReference type="EMBL" id="KIL45488.1"/>
    </source>
</evidence>
<evidence type="ECO:0000313" key="2">
    <source>
        <dbReference type="Proteomes" id="UP000031938"/>
    </source>
</evidence>
<proteinExistence type="predicted"/>
<comment type="caution">
    <text evidence="1">The sequence shown here is derived from an EMBL/GenBank/DDBJ whole genome shotgun (WGS) entry which is preliminary data.</text>
</comment>
<dbReference type="EMBL" id="JXRP01000018">
    <property type="protein sequence ID" value="KIL45488.1"/>
    <property type="molecule type" value="Genomic_DNA"/>
</dbReference>
<dbReference type="AlphaFoldDB" id="A0A0C2VNA9"/>
<reference evidence="1 2" key="1">
    <citation type="submission" date="2015-01" db="EMBL/GenBank/DDBJ databases">
        <title>Genome sequencing of Jeotgalibacillus soli.</title>
        <authorList>
            <person name="Goh K.M."/>
            <person name="Chan K.-G."/>
            <person name="Yaakop A.S."/>
            <person name="Ee R."/>
            <person name="Gan H.M."/>
            <person name="Chan C.S."/>
        </authorList>
    </citation>
    <scope>NUCLEOTIDE SEQUENCE [LARGE SCALE GENOMIC DNA]</scope>
    <source>
        <strain evidence="1 2">P9</strain>
    </source>
</reference>
<dbReference type="PATRIC" id="fig|889306.3.peg.3043"/>
<keyword evidence="2" id="KW-1185">Reference proteome</keyword>
<organism evidence="1 2">
    <name type="scientific">Jeotgalibacillus soli</name>
    <dbReference type="NCBI Taxonomy" id="889306"/>
    <lineage>
        <taxon>Bacteria</taxon>
        <taxon>Bacillati</taxon>
        <taxon>Bacillota</taxon>
        <taxon>Bacilli</taxon>
        <taxon>Bacillales</taxon>
        <taxon>Caryophanaceae</taxon>
        <taxon>Jeotgalibacillus</taxon>
    </lineage>
</organism>
<dbReference type="Proteomes" id="UP000031938">
    <property type="component" value="Unassembled WGS sequence"/>
</dbReference>
<gene>
    <name evidence="1" type="ORF">KP78_30320</name>
</gene>
<dbReference type="STRING" id="889306.KP78_30320"/>